<sequence>SPAIFSFHTHYGILMECPWNGAFHMDSMDWSMWIPRNFNELQLQIMYHSIRIPWNSPHGFHGIPWESPINCVVKNSGNSKN</sequence>
<protein>
    <submittedName>
        <fullName evidence="1">Unplaced genomic scaffold K443scaffold_82, whole genome shotgun sequence</fullName>
    </submittedName>
</protein>
<feature type="non-terminal residue" evidence="1">
    <location>
        <position position="1"/>
    </location>
</feature>
<reference evidence="1 2" key="1">
    <citation type="submission" date="2014-04" db="EMBL/GenBank/DDBJ databases">
        <authorList>
            <consortium name="DOE Joint Genome Institute"/>
            <person name="Kuo A."/>
            <person name="Kohler A."/>
            <person name="Nagy L.G."/>
            <person name="Floudas D."/>
            <person name="Copeland A."/>
            <person name="Barry K.W."/>
            <person name="Cichocki N."/>
            <person name="Veneault-Fourrey C."/>
            <person name="LaButti K."/>
            <person name="Lindquist E.A."/>
            <person name="Lipzen A."/>
            <person name="Lundell T."/>
            <person name="Morin E."/>
            <person name="Murat C."/>
            <person name="Sun H."/>
            <person name="Tunlid A."/>
            <person name="Henrissat B."/>
            <person name="Grigoriev I.V."/>
            <person name="Hibbett D.S."/>
            <person name="Martin F."/>
            <person name="Nordberg H.P."/>
            <person name="Cantor M.N."/>
            <person name="Hua S.X."/>
        </authorList>
    </citation>
    <scope>NUCLEOTIDE SEQUENCE [LARGE SCALE GENOMIC DNA]</scope>
    <source>
        <strain evidence="1 2">LaAM-08-1</strain>
    </source>
</reference>
<keyword evidence="2" id="KW-1185">Reference proteome</keyword>
<dbReference type="Proteomes" id="UP000054477">
    <property type="component" value="Unassembled WGS sequence"/>
</dbReference>
<evidence type="ECO:0000313" key="1">
    <source>
        <dbReference type="EMBL" id="KIK00891.1"/>
    </source>
</evidence>
<evidence type="ECO:0000313" key="2">
    <source>
        <dbReference type="Proteomes" id="UP000054477"/>
    </source>
</evidence>
<organism evidence="1 2">
    <name type="scientific">Laccaria amethystina LaAM-08-1</name>
    <dbReference type="NCBI Taxonomy" id="1095629"/>
    <lineage>
        <taxon>Eukaryota</taxon>
        <taxon>Fungi</taxon>
        <taxon>Dikarya</taxon>
        <taxon>Basidiomycota</taxon>
        <taxon>Agaricomycotina</taxon>
        <taxon>Agaricomycetes</taxon>
        <taxon>Agaricomycetidae</taxon>
        <taxon>Agaricales</taxon>
        <taxon>Agaricineae</taxon>
        <taxon>Hydnangiaceae</taxon>
        <taxon>Laccaria</taxon>
    </lineage>
</organism>
<dbReference type="AlphaFoldDB" id="A0A0C9X756"/>
<dbReference type="EMBL" id="KN838617">
    <property type="protein sequence ID" value="KIK00891.1"/>
    <property type="molecule type" value="Genomic_DNA"/>
</dbReference>
<accession>A0A0C9X756</accession>
<reference evidence="2" key="2">
    <citation type="submission" date="2015-01" db="EMBL/GenBank/DDBJ databases">
        <title>Evolutionary Origins and Diversification of the Mycorrhizal Mutualists.</title>
        <authorList>
            <consortium name="DOE Joint Genome Institute"/>
            <consortium name="Mycorrhizal Genomics Consortium"/>
            <person name="Kohler A."/>
            <person name="Kuo A."/>
            <person name="Nagy L.G."/>
            <person name="Floudas D."/>
            <person name="Copeland A."/>
            <person name="Barry K.W."/>
            <person name="Cichocki N."/>
            <person name="Veneault-Fourrey C."/>
            <person name="LaButti K."/>
            <person name="Lindquist E.A."/>
            <person name="Lipzen A."/>
            <person name="Lundell T."/>
            <person name="Morin E."/>
            <person name="Murat C."/>
            <person name="Riley R."/>
            <person name="Ohm R."/>
            <person name="Sun H."/>
            <person name="Tunlid A."/>
            <person name="Henrissat B."/>
            <person name="Grigoriev I.V."/>
            <person name="Hibbett D.S."/>
            <person name="Martin F."/>
        </authorList>
    </citation>
    <scope>NUCLEOTIDE SEQUENCE [LARGE SCALE GENOMIC DNA]</scope>
    <source>
        <strain evidence="2">LaAM-08-1</strain>
    </source>
</reference>
<name>A0A0C9X756_9AGAR</name>
<proteinExistence type="predicted"/>
<dbReference type="OrthoDB" id="10487582at2759"/>
<gene>
    <name evidence="1" type="ORF">K443DRAFT_99618</name>
</gene>
<dbReference type="HOGENOM" id="CLU_2580295_0_0_1"/>